<keyword evidence="2" id="KW-0812">Transmembrane</keyword>
<feature type="region of interest" description="Disordered" evidence="1">
    <location>
        <begin position="212"/>
        <end position="263"/>
    </location>
</feature>
<dbReference type="AlphaFoldDB" id="A0A2J6R178"/>
<evidence type="ECO:0008006" key="6">
    <source>
        <dbReference type="Google" id="ProtNLM"/>
    </source>
</evidence>
<keyword evidence="5" id="KW-1185">Reference proteome</keyword>
<gene>
    <name evidence="4" type="ORF">L207DRAFT_518682</name>
</gene>
<dbReference type="OrthoDB" id="5425782at2759"/>
<protein>
    <recommendedName>
        <fullName evidence="6">Mid2 domain-containing protein</fullName>
    </recommendedName>
</protein>
<dbReference type="STRING" id="1149755.A0A2J6R178"/>
<keyword evidence="2" id="KW-0472">Membrane</keyword>
<sequence>MLFSRQQLRVFTLMTVYVALAQASWFNSNPFRREVVKKDLLSGINSAVDGLLGTSAASTTADTSSSTTESSAPTASSSSSTPTPTPTTSSSTPPQKTSSTSTPPSDDSSTSDTPTPTPTPTKSNDNNSQSVATTTQVVAGGSPTKDSTSSQTSSSSASSSTASLGQNEVSSSTMSPKTKTTVIGVVVGVGGTIVLAGLFVVAWRIWGRKKNEDESDGLMGFRSGSTGHEKSGSVSGGGAPNPFQSTLENYHNPSRNVNASSNF</sequence>
<evidence type="ECO:0000313" key="4">
    <source>
        <dbReference type="EMBL" id="PMD32270.1"/>
    </source>
</evidence>
<name>A0A2J6R178_HYAVF</name>
<evidence type="ECO:0000256" key="3">
    <source>
        <dbReference type="SAM" id="SignalP"/>
    </source>
</evidence>
<proteinExistence type="predicted"/>
<feature type="compositionally biased region" description="Polar residues" evidence="1">
    <location>
        <begin position="122"/>
        <end position="137"/>
    </location>
</feature>
<feature type="compositionally biased region" description="Low complexity" evidence="1">
    <location>
        <begin position="55"/>
        <end position="114"/>
    </location>
</feature>
<feature type="compositionally biased region" description="Low complexity" evidence="1">
    <location>
        <begin position="147"/>
        <end position="163"/>
    </location>
</feature>
<reference evidence="4 5" key="1">
    <citation type="submission" date="2016-04" db="EMBL/GenBank/DDBJ databases">
        <title>A degradative enzymes factory behind the ericoid mycorrhizal symbiosis.</title>
        <authorList>
            <consortium name="DOE Joint Genome Institute"/>
            <person name="Martino E."/>
            <person name="Morin E."/>
            <person name="Grelet G."/>
            <person name="Kuo A."/>
            <person name="Kohler A."/>
            <person name="Daghino S."/>
            <person name="Barry K."/>
            <person name="Choi C."/>
            <person name="Cichocki N."/>
            <person name="Clum A."/>
            <person name="Copeland A."/>
            <person name="Hainaut M."/>
            <person name="Haridas S."/>
            <person name="Labutti K."/>
            <person name="Lindquist E."/>
            <person name="Lipzen A."/>
            <person name="Khouja H.-R."/>
            <person name="Murat C."/>
            <person name="Ohm R."/>
            <person name="Olson A."/>
            <person name="Spatafora J."/>
            <person name="Veneault-Fourrey C."/>
            <person name="Henrissat B."/>
            <person name="Grigoriev I."/>
            <person name="Martin F."/>
            <person name="Perotto S."/>
        </authorList>
    </citation>
    <scope>NUCLEOTIDE SEQUENCE [LARGE SCALE GENOMIC DNA]</scope>
    <source>
        <strain evidence="4 5">F</strain>
    </source>
</reference>
<feature type="signal peptide" evidence="3">
    <location>
        <begin position="1"/>
        <end position="23"/>
    </location>
</feature>
<keyword evidence="3" id="KW-0732">Signal</keyword>
<accession>A0A2J6R178</accession>
<evidence type="ECO:0000256" key="1">
    <source>
        <dbReference type="SAM" id="MobiDB-lite"/>
    </source>
</evidence>
<feature type="transmembrane region" description="Helical" evidence="2">
    <location>
        <begin position="182"/>
        <end position="203"/>
    </location>
</feature>
<evidence type="ECO:0000256" key="2">
    <source>
        <dbReference type="SAM" id="Phobius"/>
    </source>
</evidence>
<evidence type="ECO:0000313" key="5">
    <source>
        <dbReference type="Proteomes" id="UP000235786"/>
    </source>
</evidence>
<keyword evidence="2" id="KW-1133">Transmembrane helix</keyword>
<feature type="compositionally biased region" description="Polar residues" evidence="1">
    <location>
        <begin position="242"/>
        <end position="263"/>
    </location>
</feature>
<feature type="region of interest" description="Disordered" evidence="1">
    <location>
        <begin position="55"/>
        <end position="176"/>
    </location>
</feature>
<dbReference type="EMBL" id="KZ613959">
    <property type="protein sequence ID" value="PMD32270.1"/>
    <property type="molecule type" value="Genomic_DNA"/>
</dbReference>
<dbReference type="Proteomes" id="UP000235786">
    <property type="component" value="Unassembled WGS sequence"/>
</dbReference>
<organism evidence="4 5">
    <name type="scientific">Hyaloscypha variabilis (strain UAMH 11265 / GT02V1 / F)</name>
    <name type="common">Meliniomyces variabilis</name>
    <dbReference type="NCBI Taxonomy" id="1149755"/>
    <lineage>
        <taxon>Eukaryota</taxon>
        <taxon>Fungi</taxon>
        <taxon>Dikarya</taxon>
        <taxon>Ascomycota</taxon>
        <taxon>Pezizomycotina</taxon>
        <taxon>Leotiomycetes</taxon>
        <taxon>Helotiales</taxon>
        <taxon>Hyaloscyphaceae</taxon>
        <taxon>Hyaloscypha</taxon>
        <taxon>Hyaloscypha variabilis</taxon>
    </lineage>
</organism>
<feature type="chain" id="PRO_5014466093" description="Mid2 domain-containing protein" evidence="3">
    <location>
        <begin position="24"/>
        <end position="263"/>
    </location>
</feature>